<sequence>MNKIFTLLLFLLCCGRTMAQTLITGRVISADTRQPLPGANLRNIAQHLSAATGRNGEFSLRLSGDTATLTVTFLGYEPQRFLLRSRQPSGNLITLSPAAAALQAVVVSTGYQVLPRERATGSFTQVDTRTLNEQVSTDVLSRLEGVANSVSVDRTTAGSGGRLSVRGLSTIQGPKDPLVVVNNFIYDGDINNINPNDVESVTVLKDAAAASIWGARAGNGVIVITTKKGKFNQPIVIDFNANLSVAGKPNLNYIPQMSSADFISVEKYLYGQGYYTSQLTDPSRPPLTPVVELLAARDTGTLSAASADAQMAALAGHDIRDDFRKYVYQTSTRQQYALSLRGGTDKSAWLASTGYDRNVDNLDAKYSRVNLNFQDTYKPLKNLQLTAGLYYTQSQSTSGKPGYGSVTSRSGQYFYPYAQLADASGNPLPIVKDYEYQYAQSAASNGLLNWQYVPLEDYQHTVSTTRLTDAVINAGANYRLFSWLNADIRYQYERQSTNGQHLYDEDSYFARDLVNRFTQVNADGTLTRIIPPGGINDLSDALLASSQVRGQLNFSRDWGKSNVTAIGGGELRNAVTDSHSNRLYGYNAALSSFQNVDYTTPYPTYVSGDDTFIPSNTDIDRQHTRYVSVFANAAYTYNSRYSVSASARRDASNLFGVTTNRQWNPFYSAGASWLVSDESFYHSIRVPYLRLRATYGTSGNIDPSMVASTTILYNGSNFYTHTPQAIFSNYYNPDLRWETSKQLNLGLDFRLRGDRLSGSVEYYRKRGTDLFGVAVLDYTGGIGSQVIQNAASMKAHGLDLELHSLDLKGPVRWTTTLNLSFYHDAVTEYYLNSLQGSNFVSANGVVNISGIAGKPVYSIFAYRWAGLDPQTGDPQGYLNGQVSKDYNALTTTGTQAGDLKYFGSALPTSYGSFINNFSYHRLALDIGVTFKLGYYFRRNSINYTNLFENWQGHADFARRWQQPGDERTTNVPSMVYPEDNARDAFYSGSEVLVSRADHVRLQFVNLGYDLSGRWLKGSTIKALQLYVNASNLGILWRANHEHIDPDYYSSTYTLVPPKTWTIGIRSSF</sequence>
<feature type="domain" description="TonB-dependent receptor-like beta-barrel" evidence="13">
    <location>
        <begin position="447"/>
        <end position="930"/>
    </location>
</feature>
<dbReference type="InterPro" id="IPR012910">
    <property type="entry name" value="Plug_dom"/>
</dbReference>
<evidence type="ECO:0000256" key="1">
    <source>
        <dbReference type="ARBA" id="ARBA00004571"/>
    </source>
</evidence>
<evidence type="ECO:0000259" key="13">
    <source>
        <dbReference type="Pfam" id="PF00593"/>
    </source>
</evidence>
<keyword evidence="3 10" id="KW-0813">Transport</keyword>
<dbReference type="Pfam" id="PF07715">
    <property type="entry name" value="Plug"/>
    <property type="match status" value="1"/>
</dbReference>
<dbReference type="SUPFAM" id="SSF56935">
    <property type="entry name" value="Porins"/>
    <property type="match status" value="1"/>
</dbReference>
<dbReference type="RefSeq" id="WP_169606983.1">
    <property type="nucleotide sequence ID" value="NZ_CP051682.1"/>
</dbReference>
<dbReference type="Pfam" id="PF13715">
    <property type="entry name" value="CarbopepD_reg_2"/>
    <property type="match status" value="1"/>
</dbReference>
<dbReference type="Gene3D" id="2.40.170.20">
    <property type="entry name" value="TonB-dependent receptor, beta-barrel domain"/>
    <property type="match status" value="1"/>
</dbReference>
<dbReference type="Gene3D" id="2.60.40.1120">
    <property type="entry name" value="Carboxypeptidase-like, regulatory domain"/>
    <property type="match status" value="1"/>
</dbReference>
<accession>A0A7L5E6F7</accession>
<keyword evidence="16" id="KW-1185">Reference proteome</keyword>
<dbReference type="GO" id="GO:0005179">
    <property type="term" value="F:hormone activity"/>
    <property type="evidence" value="ECO:0007669"/>
    <property type="project" value="InterPro"/>
</dbReference>
<evidence type="ECO:0000256" key="11">
    <source>
        <dbReference type="RuleBase" id="RU003357"/>
    </source>
</evidence>
<dbReference type="InterPro" id="IPR000531">
    <property type="entry name" value="Beta-barrel_TonB"/>
</dbReference>
<evidence type="ECO:0000256" key="7">
    <source>
        <dbReference type="ARBA" id="ARBA00023077"/>
    </source>
</evidence>
<dbReference type="InterPro" id="IPR039426">
    <property type="entry name" value="TonB-dep_rcpt-like"/>
</dbReference>
<evidence type="ECO:0000256" key="2">
    <source>
        <dbReference type="ARBA" id="ARBA00004613"/>
    </source>
</evidence>
<dbReference type="Proteomes" id="UP000503278">
    <property type="component" value="Chromosome"/>
</dbReference>
<keyword evidence="8 10" id="KW-0472">Membrane</keyword>
<dbReference type="InterPro" id="IPR036942">
    <property type="entry name" value="Beta-barrel_TonB_sf"/>
</dbReference>
<comment type="similarity">
    <text evidence="10 11">Belongs to the TonB-dependent receptor family.</text>
</comment>
<dbReference type="PROSITE" id="PS52016">
    <property type="entry name" value="TONB_DEPENDENT_REC_3"/>
    <property type="match status" value="1"/>
</dbReference>
<evidence type="ECO:0000313" key="15">
    <source>
        <dbReference type="EMBL" id="QJD95976.1"/>
    </source>
</evidence>
<evidence type="ECO:0000256" key="6">
    <source>
        <dbReference type="ARBA" id="ARBA00022692"/>
    </source>
</evidence>
<dbReference type="EMBL" id="CP051682">
    <property type="protein sequence ID" value="QJD95976.1"/>
    <property type="molecule type" value="Genomic_DNA"/>
</dbReference>
<dbReference type="GO" id="GO:0005576">
    <property type="term" value="C:extracellular region"/>
    <property type="evidence" value="ECO:0007669"/>
    <property type="project" value="UniProtKB-SubCell"/>
</dbReference>
<dbReference type="PROSITE" id="PS00256">
    <property type="entry name" value="AKH"/>
    <property type="match status" value="1"/>
</dbReference>
<protein>
    <submittedName>
        <fullName evidence="15">SusC/RagA family TonB-linked outer membrane protein</fullName>
    </submittedName>
</protein>
<evidence type="ECO:0000256" key="8">
    <source>
        <dbReference type="ARBA" id="ARBA00023136"/>
    </source>
</evidence>
<comment type="subcellular location">
    <subcellularLocation>
        <location evidence="1 10">Cell outer membrane</location>
        <topology evidence="1 10">Multi-pass membrane protein</topology>
    </subcellularLocation>
    <subcellularLocation>
        <location evidence="2">Secreted</location>
    </subcellularLocation>
</comment>
<keyword evidence="7 11" id="KW-0798">TonB box</keyword>
<name>A0A7L5E6F7_9SPHI</name>
<dbReference type="KEGG" id="mrob:HH214_08845"/>
<feature type="domain" description="TonB-dependent receptor plug" evidence="14">
    <location>
        <begin position="117"/>
        <end position="221"/>
    </location>
</feature>
<evidence type="ECO:0000256" key="10">
    <source>
        <dbReference type="PROSITE-ProRule" id="PRU01360"/>
    </source>
</evidence>
<evidence type="ECO:0000256" key="4">
    <source>
        <dbReference type="ARBA" id="ARBA00022452"/>
    </source>
</evidence>
<proteinExistence type="inferred from homology"/>
<evidence type="ECO:0000256" key="12">
    <source>
        <dbReference type="SAM" id="SignalP"/>
    </source>
</evidence>
<evidence type="ECO:0000313" key="16">
    <source>
        <dbReference type="Proteomes" id="UP000503278"/>
    </source>
</evidence>
<dbReference type="SUPFAM" id="SSF49464">
    <property type="entry name" value="Carboxypeptidase regulatory domain-like"/>
    <property type="match status" value="1"/>
</dbReference>
<evidence type="ECO:0000256" key="9">
    <source>
        <dbReference type="ARBA" id="ARBA00023237"/>
    </source>
</evidence>
<dbReference type="GO" id="GO:0009279">
    <property type="term" value="C:cell outer membrane"/>
    <property type="evidence" value="ECO:0007669"/>
    <property type="project" value="UniProtKB-SubCell"/>
</dbReference>
<dbReference type="InterPro" id="IPR023997">
    <property type="entry name" value="TonB-dep_OMP_SusC/RagA_CS"/>
</dbReference>
<feature type="signal peptide" evidence="12">
    <location>
        <begin position="1"/>
        <end position="19"/>
    </location>
</feature>
<keyword evidence="12" id="KW-0732">Signal</keyword>
<dbReference type="NCBIfam" id="TIGR04057">
    <property type="entry name" value="SusC_RagA_signa"/>
    <property type="match status" value="1"/>
</dbReference>
<keyword evidence="5" id="KW-0964">Secreted</keyword>
<evidence type="ECO:0000256" key="5">
    <source>
        <dbReference type="ARBA" id="ARBA00022525"/>
    </source>
</evidence>
<dbReference type="InterPro" id="IPR023996">
    <property type="entry name" value="TonB-dep_OMP_SusC/RagA"/>
</dbReference>
<dbReference type="Pfam" id="PF00593">
    <property type="entry name" value="TonB_dep_Rec_b-barrel"/>
    <property type="match status" value="1"/>
</dbReference>
<dbReference type="InterPro" id="IPR008969">
    <property type="entry name" value="CarboxyPept-like_regulatory"/>
</dbReference>
<organism evidence="15 16">
    <name type="scientific">Mucilaginibacter robiniae</name>
    <dbReference type="NCBI Taxonomy" id="2728022"/>
    <lineage>
        <taxon>Bacteria</taxon>
        <taxon>Pseudomonadati</taxon>
        <taxon>Bacteroidota</taxon>
        <taxon>Sphingobacteriia</taxon>
        <taxon>Sphingobacteriales</taxon>
        <taxon>Sphingobacteriaceae</taxon>
        <taxon>Mucilaginibacter</taxon>
    </lineage>
</organism>
<keyword evidence="4 10" id="KW-1134">Transmembrane beta strand</keyword>
<dbReference type="AlphaFoldDB" id="A0A7L5E6F7"/>
<evidence type="ECO:0000256" key="3">
    <source>
        <dbReference type="ARBA" id="ARBA00022448"/>
    </source>
</evidence>
<reference evidence="15 16" key="1">
    <citation type="submission" date="2020-04" db="EMBL/GenBank/DDBJ databases">
        <title>Genome sequencing of novel species.</title>
        <authorList>
            <person name="Heo J."/>
            <person name="Kim S.-J."/>
            <person name="Kim J.-S."/>
            <person name="Hong S.-B."/>
            <person name="Kwon S.-W."/>
        </authorList>
    </citation>
    <scope>NUCLEOTIDE SEQUENCE [LARGE SCALE GENOMIC DNA]</scope>
    <source>
        <strain evidence="15 16">F39-2</strain>
    </source>
</reference>
<dbReference type="InterPro" id="IPR037066">
    <property type="entry name" value="Plug_dom_sf"/>
</dbReference>
<gene>
    <name evidence="15" type="ORF">HH214_08845</name>
</gene>
<evidence type="ECO:0000259" key="14">
    <source>
        <dbReference type="Pfam" id="PF07715"/>
    </source>
</evidence>
<dbReference type="InterPro" id="IPR002047">
    <property type="entry name" value="Adipokinetic_hormone_CS"/>
</dbReference>
<keyword evidence="9 10" id="KW-0998">Cell outer membrane</keyword>
<dbReference type="NCBIfam" id="TIGR04056">
    <property type="entry name" value="OMP_RagA_SusC"/>
    <property type="match status" value="1"/>
</dbReference>
<dbReference type="Gene3D" id="2.170.130.10">
    <property type="entry name" value="TonB-dependent receptor, plug domain"/>
    <property type="match status" value="1"/>
</dbReference>
<feature type="chain" id="PRO_5029573373" evidence="12">
    <location>
        <begin position="20"/>
        <end position="1068"/>
    </location>
</feature>
<keyword evidence="6 10" id="KW-0812">Transmembrane</keyword>